<dbReference type="Gene3D" id="1.10.260.40">
    <property type="entry name" value="lambda repressor-like DNA-binding domains"/>
    <property type="match status" value="1"/>
</dbReference>
<accession>A0A7Y9JYZ5</accession>
<dbReference type="Proteomes" id="UP000577956">
    <property type="component" value="Unassembled WGS sequence"/>
</dbReference>
<organism evidence="2 3">
    <name type="scientific">Cellulomonas oligotrophica</name>
    <dbReference type="NCBI Taxonomy" id="931536"/>
    <lineage>
        <taxon>Bacteria</taxon>
        <taxon>Bacillati</taxon>
        <taxon>Actinomycetota</taxon>
        <taxon>Actinomycetes</taxon>
        <taxon>Micrococcales</taxon>
        <taxon>Cellulomonadaceae</taxon>
        <taxon>Cellulomonas</taxon>
    </lineage>
</organism>
<dbReference type="CDD" id="cd00093">
    <property type="entry name" value="HTH_XRE"/>
    <property type="match status" value="1"/>
</dbReference>
<dbReference type="PROSITE" id="PS50943">
    <property type="entry name" value="HTH_CROC1"/>
    <property type="match status" value="1"/>
</dbReference>
<feature type="domain" description="HTH cro/C1-type" evidence="1">
    <location>
        <begin position="8"/>
        <end position="61"/>
    </location>
</feature>
<evidence type="ECO:0000259" key="1">
    <source>
        <dbReference type="PROSITE" id="PS50943"/>
    </source>
</evidence>
<reference evidence="2 3" key="1">
    <citation type="submission" date="2020-07" db="EMBL/GenBank/DDBJ databases">
        <title>Sequencing the genomes of 1000 actinobacteria strains.</title>
        <authorList>
            <person name="Klenk H.-P."/>
        </authorList>
    </citation>
    <scope>NUCLEOTIDE SEQUENCE [LARGE SCALE GENOMIC DNA]</scope>
    <source>
        <strain evidence="2 3">DSM 24482</strain>
    </source>
</reference>
<evidence type="ECO:0000313" key="2">
    <source>
        <dbReference type="EMBL" id="NYD85655.1"/>
    </source>
</evidence>
<dbReference type="Pfam" id="PF01381">
    <property type="entry name" value="HTH_3"/>
    <property type="match status" value="1"/>
</dbReference>
<gene>
    <name evidence="2" type="ORF">BKA21_001204</name>
</gene>
<dbReference type="GO" id="GO:0003677">
    <property type="term" value="F:DNA binding"/>
    <property type="evidence" value="ECO:0007669"/>
    <property type="project" value="InterPro"/>
</dbReference>
<proteinExistence type="predicted"/>
<dbReference type="InterPro" id="IPR001387">
    <property type="entry name" value="Cro/C1-type_HTH"/>
</dbReference>
<name>A0A7Y9JYZ5_9CELL</name>
<evidence type="ECO:0000313" key="3">
    <source>
        <dbReference type="Proteomes" id="UP000577956"/>
    </source>
</evidence>
<dbReference type="SMART" id="SM00530">
    <property type="entry name" value="HTH_XRE"/>
    <property type="match status" value="1"/>
</dbReference>
<comment type="caution">
    <text evidence="2">The sequence shown here is derived from an EMBL/GenBank/DDBJ whole genome shotgun (WGS) entry which is preliminary data.</text>
</comment>
<dbReference type="InterPro" id="IPR010982">
    <property type="entry name" value="Lambda_DNA-bd_dom_sf"/>
</dbReference>
<dbReference type="AlphaFoldDB" id="A0A7Y9JYZ5"/>
<protein>
    <submittedName>
        <fullName evidence="2">Transcriptional regulator with XRE-family HTH domain</fullName>
    </submittedName>
</protein>
<sequence length="70" mass="7506">MRSLGVAVRDARETRGLTQDELADLISSSRPTLSRLERGASVSAETVLEALARCGYEMVVVPRGSQVTVS</sequence>
<dbReference type="RefSeq" id="WP_140457427.1">
    <property type="nucleotide sequence ID" value="NZ_BAABFI010000014.1"/>
</dbReference>
<dbReference type="EMBL" id="JACCBK010000001">
    <property type="protein sequence ID" value="NYD85655.1"/>
    <property type="molecule type" value="Genomic_DNA"/>
</dbReference>
<dbReference type="SUPFAM" id="SSF47413">
    <property type="entry name" value="lambda repressor-like DNA-binding domains"/>
    <property type="match status" value="1"/>
</dbReference>